<evidence type="ECO:0000313" key="4">
    <source>
        <dbReference type="Proteomes" id="UP000275846"/>
    </source>
</evidence>
<protein>
    <submittedName>
        <fullName evidence="5">VHS domain-containing protein</fullName>
    </submittedName>
</protein>
<dbReference type="GO" id="GO:0043130">
    <property type="term" value="F:ubiquitin binding"/>
    <property type="evidence" value="ECO:0007669"/>
    <property type="project" value="InterPro"/>
</dbReference>
<feature type="domain" description="VHS" evidence="2">
    <location>
        <begin position="7"/>
        <end position="152"/>
    </location>
</feature>
<reference evidence="3 4" key="2">
    <citation type="submission" date="2018-11" db="EMBL/GenBank/DDBJ databases">
        <authorList>
            <consortium name="Pathogen Informatics"/>
        </authorList>
    </citation>
    <scope>NUCLEOTIDE SEQUENCE [LARGE SCALE GENOMIC DNA]</scope>
    <source>
        <strain evidence="3 4">NST_G2</strain>
    </source>
</reference>
<evidence type="ECO:0000313" key="3">
    <source>
        <dbReference type="EMBL" id="VDL96734.1"/>
    </source>
</evidence>
<dbReference type="GO" id="GO:0030276">
    <property type="term" value="F:clathrin binding"/>
    <property type="evidence" value="ECO:0007669"/>
    <property type="project" value="TreeGrafter"/>
</dbReference>
<dbReference type="GO" id="GO:0035091">
    <property type="term" value="F:phosphatidylinositol binding"/>
    <property type="evidence" value="ECO:0007669"/>
    <property type="project" value="InterPro"/>
</dbReference>
<feature type="compositionally biased region" description="Low complexity" evidence="1">
    <location>
        <begin position="340"/>
        <end position="361"/>
    </location>
</feature>
<dbReference type="PANTHER" id="PTHR13856:SF137">
    <property type="entry name" value="GH05942P"/>
    <property type="match status" value="1"/>
</dbReference>
<name>A0A183T1K1_SCHSO</name>
<dbReference type="OrthoDB" id="2018246at2759"/>
<dbReference type="Pfam" id="PF00790">
    <property type="entry name" value="VHS"/>
    <property type="match status" value="1"/>
</dbReference>
<gene>
    <name evidence="3" type="ORF">SSLN_LOCUS10349</name>
</gene>
<dbReference type="PANTHER" id="PTHR13856">
    <property type="entry name" value="VHS DOMAIN CONTAINING PROTEIN FAMILY"/>
    <property type="match status" value="1"/>
</dbReference>
<dbReference type="WBParaSite" id="SSLN_0001075201-mRNA-1">
    <property type="protein sequence ID" value="SSLN_0001075201-mRNA-1"/>
    <property type="gene ID" value="SSLN_0001075201"/>
</dbReference>
<dbReference type="Gene3D" id="1.25.40.90">
    <property type="match status" value="1"/>
</dbReference>
<dbReference type="STRING" id="70667.A0A183T1K1"/>
<keyword evidence="4" id="KW-1185">Reference proteome</keyword>
<organism evidence="5">
    <name type="scientific">Schistocephalus solidus</name>
    <name type="common">Tapeworm</name>
    <dbReference type="NCBI Taxonomy" id="70667"/>
    <lineage>
        <taxon>Eukaryota</taxon>
        <taxon>Metazoa</taxon>
        <taxon>Spiralia</taxon>
        <taxon>Lophotrochozoa</taxon>
        <taxon>Platyhelminthes</taxon>
        <taxon>Cestoda</taxon>
        <taxon>Eucestoda</taxon>
        <taxon>Diphyllobothriidea</taxon>
        <taxon>Diphyllobothriidae</taxon>
        <taxon>Schistocephalus</taxon>
    </lineage>
</organism>
<dbReference type="InterPro" id="IPR002014">
    <property type="entry name" value="VHS_dom"/>
</dbReference>
<evidence type="ECO:0000259" key="2">
    <source>
        <dbReference type="PROSITE" id="PS50179"/>
    </source>
</evidence>
<proteinExistence type="predicted"/>
<dbReference type="SMART" id="SM00288">
    <property type="entry name" value="VHS"/>
    <property type="match status" value="1"/>
</dbReference>
<dbReference type="Proteomes" id="UP000275846">
    <property type="component" value="Unassembled WGS sequence"/>
</dbReference>
<dbReference type="AlphaFoldDB" id="A0A183T1K1"/>
<dbReference type="SUPFAM" id="SSF48464">
    <property type="entry name" value="ENTH/VHS domain"/>
    <property type="match status" value="1"/>
</dbReference>
<dbReference type="GO" id="GO:0016020">
    <property type="term" value="C:membrane"/>
    <property type="evidence" value="ECO:0007669"/>
    <property type="project" value="TreeGrafter"/>
</dbReference>
<dbReference type="PROSITE" id="PS50179">
    <property type="entry name" value="VHS"/>
    <property type="match status" value="1"/>
</dbReference>
<reference evidence="5" key="1">
    <citation type="submission" date="2016-06" db="UniProtKB">
        <authorList>
            <consortium name="WormBaseParasite"/>
        </authorList>
    </citation>
    <scope>IDENTIFICATION</scope>
</reference>
<sequence>MLFLELATDSLLEQPDQNAFLEICTEINRNKHGPRIALDDIINRLEQTAENDPKAACLTLLLLEWCVKRCGYRFTRKLCKVDYLKRLRRLFEDKCTAIGVQKKLLGLIQFQSPQLHEVPRLSIQTSAADVEATQDIVQDVRHDLRLTTLDLPAVEAVFRDSPNTPLDPAVLRQLQVSHKSMPPMDDGVIMTRSSVSLSLEVLVARALLTRLIPLDRIWGHEVTALVEELRVREPSFEQFVTAAVASLVTTDHLEELQRRLLARIRLSPRGTGLGAATNPDPETTLHESPNQMKNTVCERPQPHNSHERMQLREADAEKKTRGLAVESTTTIAAASSVVTATHSSSSATTAATSPANTTASAHLPSTQKEELRQTIALTLSQAADDIKGFQMCLGAVREDPAPIPELGYAARSLQLLRQKLAFLIEDWSTILGDFAGVATEEDEATLASLMQTNDEVLSSLGKYEELINKSQHGDDEVGALYDFAVCAVRVADGACGRAVSERIDCGDSRFSTISLLRSASFIKQNNIDLYLDLKTNSGYFCEGFYKN</sequence>
<evidence type="ECO:0000313" key="5">
    <source>
        <dbReference type="WBParaSite" id="SSLN_0001075201-mRNA-1"/>
    </source>
</evidence>
<dbReference type="GO" id="GO:0007165">
    <property type="term" value="P:signal transduction"/>
    <property type="evidence" value="ECO:0007669"/>
    <property type="project" value="TreeGrafter"/>
</dbReference>
<evidence type="ECO:0000256" key="1">
    <source>
        <dbReference type="SAM" id="MobiDB-lite"/>
    </source>
</evidence>
<dbReference type="EMBL" id="UYSU01035815">
    <property type="protein sequence ID" value="VDL96734.1"/>
    <property type="molecule type" value="Genomic_DNA"/>
</dbReference>
<feature type="region of interest" description="Disordered" evidence="1">
    <location>
        <begin position="340"/>
        <end position="366"/>
    </location>
</feature>
<dbReference type="GO" id="GO:0005768">
    <property type="term" value="C:endosome"/>
    <property type="evidence" value="ECO:0007669"/>
    <property type="project" value="TreeGrafter"/>
</dbReference>
<dbReference type="InterPro" id="IPR008942">
    <property type="entry name" value="ENTH_VHS"/>
</dbReference>
<feature type="region of interest" description="Disordered" evidence="1">
    <location>
        <begin position="269"/>
        <end position="289"/>
    </location>
</feature>
<accession>A0A183T1K1</accession>